<keyword evidence="2" id="KW-0378">Hydrolase</keyword>
<feature type="region of interest" description="Disordered" evidence="5">
    <location>
        <begin position="434"/>
        <end position="509"/>
    </location>
</feature>
<dbReference type="SMART" id="SM00490">
    <property type="entry name" value="HELICc"/>
    <property type="match status" value="1"/>
</dbReference>
<dbReference type="GO" id="GO:0003723">
    <property type="term" value="F:RNA binding"/>
    <property type="evidence" value="ECO:0007669"/>
    <property type="project" value="TreeGrafter"/>
</dbReference>
<dbReference type="SMART" id="SM00487">
    <property type="entry name" value="DEXDc"/>
    <property type="match status" value="1"/>
</dbReference>
<dbReference type="InterPro" id="IPR011545">
    <property type="entry name" value="DEAD/DEAH_box_helicase_dom"/>
</dbReference>
<dbReference type="CDD" id="cd18791">
    <property type="entry name" value="SF2_C_RHA"/>
    <property type="match status" value="1"/>
</dbReference>
<proteinExistence type="predicted"/>
<dbReference type="STRING" id="133381.A0A2T9Z580"/>
<feature type="non-terminal residue" evidence="8">
    <location>
        <position position="1791"/>
    </location>
</feature>
<dbReference type="Gene3D" id="3.40.50.300">
    <property type="entry name" value="P-loop containing nucleotide triphosphate hydrolases"/>
    <property type="match status" value="2"/>
</dbReference>
<organism evidence="8 9">
    <name type="scientific">Smittium megazygosporum</name>
    <dbReference type="NCBI Taxonomy" id="133381"/>
    <lineage>
        <taxon>Eukaryota</taxon>
        <taxon>Fungi</taxon>
        <taxon>Fungi incertae sedis</taxon>
        <taxon>Zoopagomycota</taxon>
        <taxon>Kickxellomycotina</taxon>
        <taxon>Harpellomycetes</taxon>
        <taxon>Harpellales</taxon>
        <taxon>Legeriomycetaceae</taxon>
        <taxon>Smittium</taxon>
    </lineage>
</organism>
<dbReference type="GO" id="GO:0016787">
    <property type="term" value="F:hydrolase activity"/>
    <property type="evidence" value="ECO:0007669"/>
    <property type="project" value="UniProtKB-KW"/>
</dbReference>
<dbReference type="PANTHER" id="PTHR18934">
    <property type="entry name" value="ATP-DEPENDENT RNA HELICASE"/>
    <property type="match status" value="1"/>
</dbReference>
<feature type="domain" description="Helicase ATP-binding" evidence="6">
    <location>
        <begin position="787"/>
        <end position="961"/>
    </location>
</feature>
<dbReference type="PROSITE" id="PS51194">
    <property type="entry name" value="HELICASE_CTER"/>
    <property type="match status" value="1"/>
</dbReference>
<comment type="caution">
    <text evidence="8">The sequence shown here is derived from an EMBL/GenBank/DDBJ whole genome shotgun (WGS) entry which is preliminary data.</text>
</comment>
<keyword evidence="4" id="KW-0067">ATP-binding</keyword>
<sequence length="1791" mass="202099">MAKKKGKAFSNLRGYATTSTQSKAVREAPEILKEKVTEPDSTTNPKIKEKEESPAKVDVSTDNKQPDSKITTNSFASNELQKSNITNETLLIESGQGNPLIASILSVKKSAGLEVARRLEKESLYTKPKPSFVISGLSLTNTSFERVNKLYLTNSSNNKIKKQKVKLSSPNFKEFLKKSYSNYTLLKLWGLSDKEIIEYISLNMDLSTSSKFFVQSSSNLLDTSPVNLTELSEPERERFLQKESKNDKVQEKKILKIESNSNEQGNTDSLSSKELVLLQDAVDNYIQYISNWYPSSSDINDVWKMAILNLSTKNKKKNKQSVDPLERYTIDEEDPSLLDGIHSFKFYMYKFLLSWLQPKNSKDCFSSQLKKTKLSMFEISKKLKGFEADFLFDPFRAKKFLDAFIKLYNSKEIAPYTLMLNAHHIYQNKLLESSDTSTHGESETNDEDTVQSPSSDGDKPLKDSCESNSLHSEEQDNPNSLLGELFETDSSPSAENTSTDSSPNCMNFNEPTSVFNSTKKLLNELIQIHSKNFELLTQSEPNYTGPGYRSILLVSWEKKKDSFKIISLISKSEFSSLFKTISNQSLLLVKKQNFEFQIVLSMPEIIHGKTLNDAFLYVLAMCIYSISPWRLTLSRLPLSLENLTNQWKAEKDKNDLFTLEDTVKSESQFFSEFVDVDDPKLENEKFESLEDKSEAEKATNQTDTIQNSKVPETIKTPEEESSIDDLTKSSKSALDSVYRGIKKRLRWKWSDVEERRSKSKSYLSKIKPVKDDLPATKKIADISSFFETDLKDNRVFIIEGDTGCGKSTQIPQILLEILLKSDKYDGGKIMCTQPRRVSAVSIAERVSEELADPPKPGVGGHSSLVGSHIRLRPNVSDSNVIVFCTTGVLIQQMTNNPDLLGVSVVVIDEVQERSMETDFLLAVLKKLVSKREDIRLVLMSATIDTNSLSNYFEGCPIISIPGRMFPVSSYFLDELVQQSGYTLDEDSEFSKRNFYSSSKFYSFGGKREGKYGAKVEINYHLLTKTETKFSKLDIVDEEDFKNAASSKNETDDYSQVSEIPTTSDPVSVEQILERMNTDIVNTELIYVLLKKLIFTRFSNSNSTSTIFDEMPQDGAILVFLPGIKDINKVESLIEDDPDLGFAIVIKLHSAIYASTNSSNSSKKIYDPFLPAPEGKRKIVLATNIAETGITIPDVTVVIDSGRSKRIKFDTINQITVMEEGFISQASAKQRMGRAGRVQPGVCLRLFKEKDLQQWPEFDKPEITRLSLHNLCLRLKNLFPELNMFSFFESFLTPPPKKSVETAIFALVGSSSLKPIVPKIKVDDETDSVELKLNLTSLGKLISKLPLDLHLAKMLLYGILLRCLDPILTITAALSQSKSVFVQSENEEIKRLQSVYSFGVNLNHPSFPIESGTVKASKFKFFSLENITDRSLHRSDFVALIKAYREWRFISSVPRTTRIQIISFCRKRGLNLDVLENIEDTKDQYFRLLSDLKLLKSSKNRLENIRPYKPLVYGFKSGHVVYSSDIYENRYSDNIAAFSAALISGLDNVLVPKVSDTSVKKSHLGPKVEYLSPIPSTTKLGSIIIAKARKSLSNKLILAGFDSDKVITESNDFSDDTNYTGKQQVRIHSSSVNSVMFKSLSPKSALPPEASNIFIKEQKAFNSVNSFMSQGLLVFSQFIRQFSHSAVFAMNTSVIPLSFALVLLPYTTVFESITNRISLIENSRFFVKSAEIKQIALLRFLNECVSSFWNKFHTNFKTNPDEASIKEETGCSDDEFIDLLVYVLSNEFSQVI</sequence>
<evidence type="ECO:0000313" key="8">
    <source>
        <dbReference type="EMBL" id="PVU99765.1"/>
    </source>
</evidence>
<evidence type="ECO:0000259" key="6">
    <source>
        <dbReference type="PROSITE" id="PS51192"/>
    </source>
</evidence>
<feature type="compositionally biased region" description="Polar residues" evidence="5">
    <location>
        <begin position="698"/>
        <end position="710"/>
    </location>
</feature>
<feature type="compositionally biased region" description="Basic and acidic residues" evidence="5">
    <location>
        <begin position="687"/>
        <end position="697"/>
    </location>
</feature>
<dbReference type="Proteomes" id="UP000245609">
    <property type="component" value="Unassembled WGS sequence"/>
</dbReference>
<gene>
    <name evidence="8" type="ORF">BB560_005452</name>
</gene>
<dbReference type="Pfam" id="PF21010">
    <property type="entry name" value="HA2_C"/>
    <property type="match status" value="1"/>
</dbReference>
<dbReference type="InterPro" id="IPR007502">
    <property type="entry name" value="Helicase-assoc_dom"/>
</dbReference>
<dbReference type="GO" id="GO:0005524">
    <property type="term" value="F:ATP binding"/>
    <property type="evidence" value="ECO:0007669"/>
    <property type="project" value="UniProtKB-KW"/>
</dbReference>
<evidence type="ECO:0000256" key="2">
    <source>
        <dbReference type="ARBA" id="ARBA00022801"/>
    </source>
</evidence>
<feature type="compositionally biased region" description="Basic and acidic residues" evidence="5">
    <location>
        <begin position="46"/>
        <end position="67"/>
    </location>
</feature>
<dbReference type="Pfam" id="PF00270">
    <property type="entry name" value="DEAD"/>
    <property type="match status" value="1"/>
</dbReference>
<dbReference type="EMBL" id="MBFS01002222">
    <property type="protein sequence ID" value="PVU99765.1"/>
    <property type="molecule type" value="Genomic_DNA"/>
</dbReference>
<accession>A0A2T9Z580</accession>
<keyword evidence="1" id="KW-0547">Nucleotide-binding</keyword>
<feature type="region of interest" description="Disordered" evidence="5">
    <location>
        <begin position="1"/>
        <end position="69"/>
    </location>
</feature>
<dbReference type="OrthoDB" id="5600252at2759"/>
<evidence type="ECO:0000259" key="7">
    <source>
        <dbReference type="PROSITE" id="PS51194"/>
    </source>
</evidence>
<dbReference type="PROSITE" id="PS51192">
    <property type="entry name" value="HELICASE_ATP_BIND_1"/>
    <property type="match status" value="1"/>
</dbReference>
<dbReference type="GO" id="GO:0004386">
    <property type="term" value="F:helicase activity"/>
    <property type="evidence" value="ECO:0007669"/>
    <property type="project" value="UniProtKB-KW"/>
</dbReference>
<evidence type="ECO:0000256" key="1">
    <source>
        <dbReference type="ARBA" id="ARBA00022741"/>
    </source>
</evidence>
<evidence type="ECO:0000256" key="3">
    <source>
        <dbReference type="ARBA" id="ARBA00022806"/>
    </source>
</evidence>
<keyword evidence="9" id="KW-1185">Reference proteome</keyword>
<dbReference type="SUPFAM" id="SSF52540">
    <property type="entry name" value="P-loop containing nucleoside triphosphate hydrolases"/>
    <property type="match status" value="1"/>
</dbReference>
<reference evidence="8 9" key="1">
    <citation type="journal article" date="2018" name="MBio">
        <title>Comparative Genomics Reveals the Core Gene Toolbox for the Fungus-Insect Symbiosis.</title>
        <authorList>
            <person name="Wang Y."/>
            <person name="Stata M."/>
            <person name="Wang W."/>
            <person name="Stajich J.E."/>
            <person name="White M.M."/>
            <person name="Moncalvo J.M."/>
        </authorList>
    </citation>
    <scope>NUCLEOTIDE SEQUENCE [LARGE SCALE GENOMIC DNA]</scope>
    <source>
        <strain evidence="8 9">SC-DP-2</strain>
    </source>
</reference>
<dbReference type="PANTHER" id="PTHR18934:SF99">
    <property type="entry name" value="ATP-DEPENDENT RNA HELICASE DHX37-RELATED"/>
    <property type="match status" value="1"/>
</dbReference>
<dbReference type="InterPro" id="IPR014001">
    <property type="entry name" value="Helicase_ATP-bd"/>
</dbReference>
<evidence type="ECO:0000313" key="9">
    <source>
        <dbReference type="Proteomes" id="UP000245609"/>
    </source>
</evidence>
<dbReference type="InterPro" id="IPR027417">
    <property type="entry name" value="P-loop_NTPase"/>
</dbReference>
<dbReference type="SMART" id="SM00847">
    <property type="entry name" value="HA2"/>
    <property type="match status" value="1"/>
</dbReference>
<dbReference type="InterPro" id="IPR001650">
    <property type="entry name" value="Helicase_C-like"/>
</dbReference>
<feature type="region of interest" description="Disordered" evidence="5">
    <location>
        <begin position="687"/>
        <end position="726"/>
    </location>
</feature>
<dbReference type="CDD" id="cd17917">
    <property type="entry name" value="DEXHc_RHA-like"/>
    <property type="match status" value="1"/>
</dbReference>
<protein>
    <recommendedName>
        <fullName evidence="10">RNA helicase</fullName>
    </recommendedName>
</protein>
<evidence type="ECO:0008006" key="10">
    <source>
        <dbReference type="Google" id="ProtNLM"/>
    </source>
</evidence>
<name>A0A2T9Z580_9FUNG</name>
<dbReference type="Gene3D" id="1.20.120.1080">
    <property type="match status" value="1"/>
</dbReference>
<dbReference type="Pfam" id="PF00271">
    <property type="entry name" value="Helicase_C"/>
    <property type="match status" value="1"/>
</dbReference>
<feature type="compositionally biased region" description="Basic and acidic residues" evidence="5">
    <location>
        <begin position="24"/>
        <end position="38"/>
    </location>
</feature>
<feature type="domain" description="Helicase C-terminal" evidence="7">
    <location>
        <begin position="1102"/>
        <end position="1278"/>
    </location>
</feature>
<evidence type="ECO:0000256" key="4">
    <source>
        <dbReference type="ARBA" id="ARBA00022840"/>
    </source>
</evidence>
<feature type="compositionally biased region" description="Basic and acidic residues" evidence="5">
    <location>
        <begin position="456"/>
        <end position="465"/>
    </location>
</feature>
<keyword evidence="3" id="KW-0347">Helicase</keyword>
<evidence type="ECO:0000256" key="5">
    <source>
        <dbReference type="SAM" id="MobiDB-lite"/>
    </source>
</evidence>
<feature type="compositionally biased region" description="Polar residues" evidence="5">
    <location>
        <begin position="488"/>
        <end position="509"/>
    </location>
</feature>